<comment type="caution">
    <text evidence="4">The sequence shown here is derived from an EMBL/GenBank/DDBJ whole genome shotgun (WGS) entry which is preliminary data.</text>
</comment>
<evidence type="ECO:0000256" key="1">
    <source>
        <dbReference type="ARBA" id="ARBA00009861"/>
    </source>
</evidence>
<evidence type="ECO:0000256" key="3">
    <source>
        <dbReference type="ARBA" id="ARBA00023315"/>
    </source>
</evidence>
<accession>A0AAD8PAB4</accession>
<reference evidence="4" key="1">
    <citation type="journal article" date="2023" name="bioRxiv">
        <title>Improved chromosome-level genome assembly for marigold (Tagetes erecta).</title>
        <authorList>
            <person name="Jiang F."/>
            <person name="Yuan L."/>
            <person name="Wang S."/>
            <person name="Wang H."/>
            <person name="Xu D."/>
            <person name="Wang A."/>
            <person name="Fan W."/>
        </authorList>
    </citation>
    <scope>NUCLEOTIDE SEQUENCE</scope>
    <source>
        <strain evidence="4">WSJ</strain>
        <tissue evidence="4">Leaf</tissue>
    </source>
</reference>
<dbReference type="InterPro" id="IPR023213">
    <property type="entry name" value="CAT-like_dom_sf"/>
</dbReference>
<sequence>MAMKFEKLSSKFIKPLVPTPPSLKHYKISFIDELIPFMNVSIVLFFTKNSNRNVVHLQKSLEKTLVRLYPLAGRYVEASHTIDCNDQGVEFTQSTVNIKLEDVVSPKVNVKSIDEFIPFITTTQTVVLKIQLTTFKCGGVALGVSATHKAVDASTLSTFLYEWVATSREVNEIKFTTPGFNSSSLFSARGVHSISLPLVSGDDMVSKYTRKKVSFSESVISKLKAKAMVMSGRRLSKVQLALSVIWKALIGVDRAKHDCQRESILYQMLNLRERMASPIHKFSCGNLVSMCPIKLVETSVDDGGLANVLSDYIKKVMNEYSKVHHDSEEGQMMVLNSFLNIANINPETTDVIISTSWCKFPFYELDFGFGKPIWVVPGTMPIKKLVHLIDDAQGNGLEAYIFLELKDVPCFEAALDINVFGSVL</sequence>
<dbReference type="PANTHER" id="PTHR31623">
    <property type="entry name" value="F21J9.9"/>
    <property type="match status" value="1"/>
</dbReference>
<dbReference type="EMBL" id="JAUHHV010000001">
    <property type="protein sequence ID" value="KAK1438469.1"/>
    <property type="molecule type" value="Genomic_DNA"/>
</dbReference>
<gene>
    <name evidence="4" type="ORF">QVD17_04278</name>
</gene>
<keyword evidence="3" id="KW-0012">Acyltransferase</keyword>
<evidence type="ECO:0000256" key="2">
    <source>
        <dbReference type="ARBA" id="ARBA00022679"/>
    </source>
</evidence>
<comment type="similarity">
    <text evidence="1">Belongs to the plant acyltransferase family.</text>
</comment>
<name>A0AAD8PAB4_TARER</name>
<dbReference type="Gene3D" id="3.30.559.10">
    <property type="entry name" value="Chloramphenicol acetyltransferase-like domain"/>
    <property type="match status" value="2"/>
</dbReference>
<proteinExistence type="inferred from homology"/>
<dbReference type="AlphaFoldDB" id="A0AAD8PAB4"/>
<keyword evidence="2" id="KW-0808">Transferase</keyword>
<evidence type="ECO:0000313" key="5">
    <source>
        <dbReference type="Proteomes" id="UP001229421"/>
    </source>
</evidence>
<protein>
    <recommendedName>
        <fullName evidence="6">Transferase, Chloramphenicol acetyltransferase-like domain protein</fullName>
    </recommendedName>
</protein>
<dbReference type="Proteomes" id="UP001229421">
    <property type="component" value="Unassembled WGS sequence"/>
</dbReference>
<keyword evidence="5" id="KW-1185">Reference proteome</keyword>
<dbReference type="Pfam" id="PF02458">
    <property type="entry name" value="Transferase"/>
    <property type="match status" value="1"/>
</dbReference>
<dbReference type="GO" id="GO:0016746">
    <property type="term" value="F:acyltransferase activity"/>
    <property type="evidence" value="ECO:0007669"/>
    <property type="project" value="UniProtKB-KW"/>
</dbReference>
<dbReference type="PANTHER" id="PTHR31623:SF70">
    <property type="entry name" value="TRANSFERASE, CHLORAMPHENICOL ACETYLTRANSFERASE-LIKE DOMAIN PROTEIN"/>
    <property type="match status" value="1"/>
</dbReference>
<evidence type="ECO:0000313" key="4">
    <source>
        <dbReference type="EMBL" id="KAK1438469.1"/>
    </source>
</evidence>
<evidence type="ECO:0008006" key="6">
    <source>
        <dbReference type="Google" id="ProtNLM"/>
    </source>
</evidence>
<organism evidence="4 5">
    <name type="scientific">Tagetes erecta</name>
    <name type="common">African marigold</name>
    <dbReference type="NCBI Taxonomy" id="13708"/>
    <lineage>
        <taxon>Eukaryota</taxon>
        <taxon>Viridiplantae</taxon>
        <taxon>Streptophyta</taxon>
        <taxon>Embryophyta</taxon>
        <taxon>Tracheophyta</taxon>
        <taxon>Spermatophyta</taxon>
        <taxon>Magnoliopsida</taxon>
        <taxon>eudicotyledons</taxon>
        <taxon>Gunneridae</taxon>
        <taxon>Pentapetalae</taxon>
        <taxon>asterids</taxon>
        <taxon>campanulids</taxon>
        <taxon>Asterales</taxon>
        <taxon>Asteraceae</taxon>
        <taxon>Asteroideae</taxon>
        <taxon>Heliantheae alliance</taxon>
        <taxon>Tageteae</taxon>
        <taxon>Tagetes</taxon>
    </lineage>
</organism>